<evidence type="ECO:0000313" key="2">
    <source>
        <dbReference type="Proteomes" id="UP000800082"/>
    </source>
</evidence>
<dbReference type="AlphaFoldDB" id="A0A6A5RGH1"/>
<protein>
    <submittedName>
        <fullName evidence="1">Uncharacterized protein</fullName>
    </submittedName>
</protein>
<evidence type="ECO:0000313" key="1">
    <source>
        <dbReference type="EMBL" id="KAF1927405.1"/>
    </source>
</evidence>
<proteinExistence type="predicted"/>
<organism evidence="1 2">
    <name type="scientific">Didymella exigua CBS 183.55</name>
    <dbReference type="NCBI Taxonomy" id="1150837"/>
    <lineage>
        <taxon>Eukaryota</taxon>
        <taxon>Fungi</taxon>
        <taxon>Dikarya</taxon>
        <taxon>Ascomycota</taxon>
        <taxon>Pezizomycotina</taxon>
        <taxon>Dothideomycetes</taxon>
        <taxon>Pleosporomycetidae</taxon>
        <taxon>Pleosporales</taxon>
        <taxon>Pleosporineae</taxon>
        <taxon>Didymellaceae</taxon>
        <taxon>Didymella</taxon>
    </lineage>
</organism>
<dbReference type="RefSeq" id="XP_033447657.1">
    <property type="nucleotide sequence ID" value="XM_033587867.1"/>
</dbReference>
<keyword evidence="2" id="KW-1185">Reference proteome</keyword>
<name>A0A6A5RGH1_9PLEO</name>
<gene>
    <name evidence="1" type="ORF">M421DRAFT_178785</name>
</gene>
<reference evidence="1" key="1">
    <citation type="journal article" date="2020" name="Stud. Mycol.">
        <title>101 Dothideomycetes genomes: a test case for predicting lifestyles and emergence of pathogens.</title>
        <authorList>
            <person name="Haridas S."/>
            <person name="Albert R."/>
            <person name="Binder M."/>
            <person name="Bloem J."/>
            <person name="Labutti K."/>
            <person name="Salamov A."/>
            <person name="Andreopoulos B."/>
            <person name="Baker S."/>
            <person name="Barry K."/>
            <person name="Bills G."/>
            <person name="Bluhm B."/>
            <person name="Cannon C."/>
            <person name="Castanera R."/>
            <person name="Culley D."/>
            <person name="Daum C."/>
            <person name="Ezra D."/>
            <person name="Gonzalez J."/>
            <person name="Henrissat B."/>
            <person name="Kuo A."/>
            <person name="Liang C."/>
            <person name="Lipzen A."/>
            <person name="Lutzoni F."/>
            <person name="Magnuson J."/>
            <person name="Mondo S."/>
            <person name="Nolan M."/>
            <person name="Ohm R."/>
            <person name="Pangilinan J."/>
            <person name="Park H.-J."/>
            <person name="Ramirez L."/>
            <person name="Alfaro M."/>
            <person name="Sun H."/>
            <person name="Tritt A."/>
            <person name="Yoshinaga Y."/>
            <person name="Zwiers L.-H."/>
            <person name="Turgeon B."/>
            <person name="Goodwin S."/>
            <person name="Spatafora J."/>
            <person name="Crous P."/>
            <person name="Grigoriev I."/>
        </authorList>
    </citation>
    <scope>NUCLEOTIDE SEQUENCE</scope>
    <source>
        <strain evidence="1">CBS 183.55</strain>
    </source>
</reference>
<dbReference type="Proteomes" id="UP000800082">
    <property type="component" value="Unassembled WGS sequence"/>
</dbReference>
<dbReference type="GeneID" id="54345514"/>
<dbReference type="EMBL" id="ML978972">
    <property type="protein sequence ID" value="KAF1927405.1"/>
    <property type="molecule type" value="Genomic_DNA"/>
</dbReference>
<accession>A0A6A5RGH1</accession>
<sequence>MTSKTARLRWRVRRGYHRSIQGHRWRQCQRTKITEAPTIILAAPTLFSQSQDYEHGTGQEVMGQYRQSQASNNVVKAKSTNPQRRNIARQARHNRLLCYDIEEIHEAKSKKKALTTQNGALGVPVDQPRPRGHPALPSTISLLGEHLRLRC</sequence>